<name>A0A6J8CFV5_MYTCO</name>
<dbReference type="AlphaFoldDB" id="A0A6J8CFV5"/>
<keyword evidence="2" id="KW-1185">Reference proteome</keyword>
<dbReference type="Proteomes" id="UP000507470">
    <property type="component" value="Unassembled WGS sequence"/>
</dbReference>
<protein>
    <submittedName>
        <fullName evidence="1">Uncharacterized protein</fullName>
    </submittedName>
</protein>
<reference evidence="1 2" key="1">
    <citation type="submission" date="2020-06" db="EMBL/GenBank/DDBJ databases">
        <authorList>
            <person name="Li R."/>
            <person name="Bekaert M."/>
        </authorList>
    </citation>
    <scope>NUCLEOTIDE SEQUENCE [LARGE SCALE GENOMIC DNA]</scope>
    <source>
        <strain evidence="2">wild</strain>
    </source>
</reference>
<proteinExistence type="predicted"/>
<gene>
    <name evidence="1" type="ORF">MCOR_28960</name>
</gene>
<evidence type="ECO:0000313" key="1">
    <source>
        <dbReference type="EMBL" id="CAC5394182.1"/>
    </source>
</evidence>
<dbReference type="EMBL" id="CACVKT020005265">
    <property type="protein sequence ID" value="CAC5394182.1"/>
    <property type="molecule type" value="Genomic_DNA"/>
</dbReference>
<evidence type="ECO:0000313" key="2">
    <source>
        <dbReference type="Proteomes" id="UP000507470"/>
    </source>
</evidence>
<organism evidence="1 2">
    <name type="scientific">Mytilus coruscus</name>
    <name type="common">Sea mussel</name>
    <dbReference type="NCBI Taxonomy" id="42192"/>
    <lineage>
        <taxon>Eukaryota</taxon>
        <taxon>Metazoa</taxon>
        <taxon>Spiralia</taxon>
        <taxon>Lophotrochozoa</taxon>
        <taxon>Mollusca</taxon>
        <taxon>Bivalvia</taxon>
        <taxon>Autobranchia</taxon>
        <taxon>Pteriomorphia</taxon>
        <taxon>Mytilida</taxon>
        <taxon>Mytiloidea</taxon>
        <taxon>Mytilidae</taxon>
        <taxon>Mytilinae</taxon>
        <taxon>Mytilus</taxon>
    </lineage>
</organism>
<sequence length="153" mass="17152">MRIQDQSYTQELIVVHSYDVTDKSYTVTGTLNLVPSSDKSGQNLCCDVSHLFNNKVPQSVCLQLTINGSKLGRGKKRENANSTYLSQQTIISNQNDSTGNPQHRNGDIDCDGLDPNRQEMHVYKTPEDDYSPHMMVPADNTYFQPISTVRSIP</sequence>
<accession>A0A6J8CFV5</accession>